<dbReference type="InterPro" id="IPR011993">
    <property type="entry name" value="PH-like_dom_sf"/>
</dbReference>
<reference evidence="12" key="1">
    <citation type="journal article" date="2020" name="Fungal Divers.">
        <title>Resolving the Mortierellaceae phylogeny through synthesis of multi-gene phylogenetics and phylogenomics.</title>
        <authorList>
            <person name="Vandepol N."/>
            <person name="Liber J."/>
            <person name="Desiro A."/>
            <person name="Na H."/>
            <person name="Kennedy M."/>
            <person name="Barry K."/>
            <person name="Grigoriev I.V."/>
            <person name="Miller A.N."/>
            <person name="O'Donnell K."/>
            <person name="Stajich J.E."/>
            <person name="Bonito G."/>
        </authorList>
    </citation>
    <scope>NUCLEOTIDE SEQUENCE</scope>
    <source>
        <strain evidence="12">BC1065</strain>
    </source>
</reference>
<gene>
    <name evidence="12" type="primary">PLC1</name>
    <name evidence="12" type="ORF">DFQ27_002059</name>
</gene>
<sequence length="1478" mass="161369">MFGKLKRAISGWSIGKDKDDDRDTLRRSATSAKTHSLRPSKVDSVTKNDLNIRRKASSAVRHSLPARFRSVSSSTEAVVLPGTTLPKDDKPELTHVEAEILKQQEQQEQHVPLNSANVGKDLPPTPTTSTANLVPGRHGISRASTELSDLEPKRISIRRTASMQSAKNSSDSLPLDAAAANNGLLISNNSSGDTPRGDEDIIIFSSTPPVTIVRSASKNARGHHTAHNGSPDQGTPLSTSYGSNNQDSVVQWPRGSSAAARSQEHYLRTHRRTSTSSETSLSAFKDPAASSANASPAASSVGILPTAAGDRSSIGAHISHHHHQHNQLATTPPVGSAIRPEQNRVLPSRSTTALNSNPPTTGAVSTTDATPTGTATPPDTASHDLQQPHQTSPLASGDDTETDSDAVATAVEDASSAAAAGAAAVVLTAPVSVPVSASVSVPAAGGTNTDNSLRHSKTKPLLDEATPLQGSPASVSSATLTPSTPPVPTASSSVPPLDDHAPLSAAPTSSQEAPKPVLSAAAQRQLANGIQMLKVSAKKQHSRTFKLDLEQGRILWESKKFGRINVEQIKELRRGKAARMYREQLRVKPELEERWLTVIYSAQGKYKALHLVAPTKDSYTDLITALEMMWTVKREVPDGLPQLQRKTNQWLREHWHDADKNDDSKLGFEEVVRLCHRLNINFSRKEIRRRFDQADIKKKGCLDFGSFTQFVKLLKERREINTVFYNSAASDSMTLEEFTKFMTDVQKTNFDKAHIKEIYGKHLDKTVEKFTVDSLTSFLLSSDNSIIAPKHQVVHQDMTQSISNYFISSSHNTYLLGHQLTGQSSIEGYIRALQNGCRCVELDCWDGADGQPVIYHGRTLTSKILFRDVIEAISTYAFVNSPYPLILSLEIHCDLEQQEIMARTMTQKLGSWLVVAPLGNNSESLPSPEEMMFKILIKSKVQSETEHQVESESESESERESEGEESAKVPKAKKAKIRIAKALSDITIYCQSRHWKGWSHEHCMPNKIISFSERVSLRHVKQSLQDYTNFNKTHLTRVYPAGFRINSTNYDPHQHWSAGCQVVALNYQNYDRGMQMNSAMFSLNGHCGYVLKPQPLRLAEGETCNHDPAPAFVKTYPVDVEIEIISAQQLPRPNEATSGDVVDPVCELELLVPGQPTHKVKTRHISDNGFNPVWNEPFKFRIDYEHHELVFFRFVVHDEDIKFSDLLSAYCISLDAMEQGYRHIQLLDPMGEKYLYSTLFVKINITPCSQPTSSLSQTRSDVSLASSSVSTTSSSASISMNGSSSAIAPSRAATVSHNSTTTTTTTTTTTAATSTSTTTTVATSTNTSTTIGTSAAGPGSTTTTTTATSTTKASSMQESLPSVPTKDITVMTSVVTPVSEVNCPSSFASSVPPSSSQSPSSVEADKMHEQQQQQQQQQDSSKSNHSNEVSKENTTTTTSRTTLEKPTVMTTDLDRRSLPELPKQQPFEIEVPPTPPPK</sequence>
<dbReference type="GO" id="GO:0051209">
    <property type="term" value="P:release of sequestered calcium ion into cytosol"/>
    <property type="evidence" value="ECO:0007669"/>
    <property type="project" value="TreeGrafter"/>
</dbReference>
<feature type="region of interest" description="Disordered" evidence="8">
    <location>
        <begin position="13"/>
        <end position="48"/>
    </location>
</feature>
<feature type="region of interest" description="Disordered" evidence="8">
    <location>
        <begin position="115"/>
        <end position="153"/>
    </location>
</feature>
<evidence type="ECO:0000259" key="9">
    <source>
        <dbReference type="PROSITE" id="PS50004"/>
    </source>
</evidence>
<dbReference type="Gene3D" id="2.30.29.30">
    <property type="entry name" value="Pleckstrin-homology domain (PH domain)/Phosphotyrosine-binding domain (PTB)"/>
    <property type="match status" value="1"/>
</dbReference>
<dbReference type="Pfam" id="PF00387">
    <property type="entry name" value="PI-PLC-Y"/>
    <property type="match status" value="1"/>
</dbReference>
<dbReference type="InterPro" id="IPR035892">
    <property type="entry name" value="C2_domain_sf"/>
</dbReference>
<feature type="domain" description="C2" evidence="9">
    <location>
        <begin position="1106"/>
        <end position="1228"/>
    </location>
</feature>
<dbReference type="Pfam" id="PF00388">
    <property type="entry name" value="PI-PLC-X"/>
    <property type="match status" value="1"/>
</dbReference>
<feature type="compositionally biased region" description="Low complexity" evidence="8">
    <location>
        <begin position="1272"/>
        <end position="1355"/>
    </location>
</feature>
<dbReference type="PROSITE" id="PS50008">
    <property type="entry name" value="PIPLC_Y_DOMAIN"/>
    <property type="match status" value="1"/>
</dbReference>
<evidence type="ECO:0000256" key="3">
    <source>
        <dbReference type="ARBA" id="ARBA00022963"/>
    </source>
</evidence>
<keyword evidence="3 7" id="KW-0442">Lipid degradation</keyword>
<dbReference type="PROSITE" id="PS50222">
    <property type="entry name" value="EF_HAND_2"/>
    <property type="match status" value="2"/>
</dbReference>
<proteinExistence type="predicted"/>
<feature type="compositionally biased region" description="Low complexity" evidence="8">
    <location>
        <begin position="366"/>
        <end position="380"/>
    </location>
</feature>
<feature type="region of interest" description="Disordered" evidence="8">
    <location>
        <begin position="318"/>
        <end position="405"/>
    </location>
</feature>
<evidence type="ECO:0000313" key="13">
    <source>
        <dbReference type="Proteomes" id="UP000807716"/>
    </source>
</evidence>
<dbReference type="InterPro" id="IPR000008">
    <property type="entry name" value="C2_dom"/>
</dbReference>
<feature type="region of interest" description="Disordered" evidence="8">
    <location>
        <begin position="1272"/>
        <end position="1362"/>
    </location>
</feature>
<dbReference type="InterPro" id="IPR017946">
    <property type="entry name" value="PLC-like_Pdiesterase_TIM-brl"/>
</dbReference>
<dbReference type="CDD" id="cd16207">
    <property type="entry name" value="EFh_ScPlc1p_like"/>
    <property type="match status" value="1"/>
</dbReference>
<dbReference type="SUPFAM" id="SSF50729">
    <property type="entry name" value="PH domain-like"/>
    <property type="match status" value="1"/>
</dbReference>
<feature type="compositionally biased region" description="Basic and acidic residues" evidence="8">
    <location>
        <begin position="944"/>
        <end position="968"/>
    </location>
</feature>
<dbReference type="PROSITE" id="PS50004">
    <property type="entry name" value="C2"/>
    <property type="match status" value="1"/>
</dbReference>
<feature type="compositionally biased region" description="Polar residues" evidence="8">
    <location>
        <begin position="227"/>
        <end position="249"/>
    </location>
</feature>
<keyword evidence="4 7" id="KW-0443">Lipid metabolism</keyword>
<dbReference type="SUPFAM" id="SSF47473">
    <property type="entry name" value="EF-hand"/>
    <property type="match status" value="1"/>
</dbReference>
<dbReference type="InterPro" id="IPR000909">
    <property type="entry name" value="PLipase_C_PInositol-sp_X_dom"/>
</dbReference>
<evidence type="ECO:0000256" key="4">
    <source>
        <dbReference type="ARBA" id="ARBA00023098"/>
    </source>
</evidence>
<evidence type="ECO:0000259" key="10">
    <source>
        <dbReference type="PROSITE" id="PS50008"/>
    </source>
</evidence>
<dbReference type="InterPro" id="IPR037755">
    <property type="entry name" value="Plc1_PH"/>
</dbReference>
<dbReference type="GO" id="GO:0005509">
    <property type="term" value="F:calcium ion binding"/>
    <property type="evidence" value="ECO:0007669"/>
    <property type="project" value="InterPro"/>
</dbReference>
<dbReference type="Gene3D" id="2.60.40.150">
    <property type="entry name" value="C2 domain"/>
    <property type="match status" value="1"/>
</dbReference>
<dbReference type="CDD" id="cd08558">
    <property type="entry name" value="PI-PLCc_eukaryota"/>
    <property type="match status" value="1"/>
</dbReference>
<dbReference type="Gene3D" id="1.10.238.10">
    <property type="entry name" value="EF-hand"/>
    <property type="match status" value="2"/>
</dbReference>
<dbReference type="CDD" id="cd00275">
    <property type="entry name" value="C2_PLC_like"/>
    <property type="match status" value="1"/>
</dbReference>
<feature type="region of interest" description="Disordered" evidence="8">
    <location>
        <begin position="944"/>
        <end position="971"/>
    </location>
</feature>
<dbReference type="Pfam" id="PF00168">
    <property type="entry name" value="C2"/>
    <property type="match status" value="1"/>
</dbReference>
<comment type="function">
    <text evidence="6">The production of the second messenger molecules diacylglycerol (DAG) and inositol 1,4,5-trisphosphate (IP3) is mediated by activated phosphatidylinositol-specific phospholipase C enzymes.</text>
</comment>
<name>A0A9P6QBC6_9FUNG</name>
<dbReference type="GO" id="GO:0004435">
    <property type="term" value="F:phosphatidylinositol-4,5-bisphosphate phospholipase C activity"/>
    <property type="evidence" value="ECO:0007669"/>
    <property type="project" value="UniProtKB-EC"/>
</dbReference>
<keyword evidence="5" id="KW-0807">Transducer</keyword>
<keyword evidence="13" id="KW-1185">Reference proteome</keyword>
<dbReference type="InterPro" id="IPR001192">
    <property type="entry name" value="PI-PLC_fam"/>
</dbReference>
<feature type="domain" description="PI-PLC Y-box" evidence="10">
    <location>
        <begin position="983"/>
        <end position="1097"/>
    </location>
</feature>
<comment type="catalytic activity">
    <reaction evidence="1 7">
        <text>a 1,2-diacyl-sn-glycero-3-phospho-(1D-myo-inositol-4,5-bisphosphate) + H2O = 1D-myo-inositol 1,4,5-trisphosphate + a 1,2-diacyl-sn-glycerol + H(+)</text>
        <dbReference type="Rhea" id="RHEA:33179"/>
        <dbReference type="ChEBI" id="CHEBI:15377"/>
        <dbReference type="ChEBI" id="CHEBI:15378"/>
        <dbReference type="ChEBI" id="CHEBI:17815"/>
        <dbReference type="ChEBI" id="CHEBI:58456"/>
        <dbReference type="ChEBI" id="CHEBI:203600"/>
        <dbReference type="EC" id="3.1.4.11"/>
    </reaction>
</comment>
<dbReference type="SMART" id="SM00148">
    <property type="entry name" value="PLCXc"/>
    <property type="match status" value="1"/>
</dbReference>
<dbReference type="PANTHER" id="PTHR10336">
    <property type="entry name" value="PHOSPHOINOSITIDE-SPECIFIC PHOSPHOLIPASE C FAMILY PROTEIN"/>
    <property type="match status" value="1"/>
</dbReference>
<dbReference type="PROSITE" id="PS50007">
    <property type="entry name" value="PIPLC_X_DOMAIN"/>
    <property type="match status" value="1"/>
</dbReference>
<dbReference type="CDD" id="cd13360">
    <property type="entry name" value="PH_PLC_fungal"/>
    <property type="match status" value="1"/>
</dbReference>
<evidence type="ECO:0000256" key="8">
    <source>
        <dbReference type="SAM" id="MobiDB-lite"/>
    </source>
</evidence>
<dbReference type="OrthoDB" id="269822at2759"/>
<evidence type="ECO:0000256" key="1">
    <source>
        <dbReference type="ARBA" id="ARBA00001195"/>
    </source>
</evidence>
<organism evidence="12 13">
    <name type="scientific">Actinomortierella ambigua</name>
    <dbReference type="NCBI Taxonomy" id="1343610"/>
    <lineage>
        <taxon>Eukaryota</taxon>
        <taxon>Fungi</taxon>
        <taxon>Fungi incertae sedis</taxon>
        <taxon>Mucoromycota</taxon>
        <taxon>Mortierellomycotina</taxon>
        <taxon>Mortierellomycetes</taxon>
        <taxon>Mortierellales</taxon>
        <taxon>Mortierellaceae</taxon>
        <taxon>Actinomortierella</taxon>
    </lineage>
</organism>
<dbReference type="SMART" id="SM00239">
    <property type="entry name" value="C2"/>
    <property type="match status" value="1"/>
</dbReference>
<evidence type="ECO:0000259" key="11">
    <source>
        <dbReference type="PROSITE" id="PS50222"/>
    </source>
</evidence>
<feature type="compositionally biased region" description="Polar residues" evidence="8">
    <location>
        <begin position="348"/>
        <end position="365"/>
    </location>
</feature>
<feature type="compositionally biased region" description="Low complexity" evidence="8">
    <location>
        <begin position="287"/>
        <end position="298"/>
    </location>
</feature>
<dbReference type="SUPFAM" id="SSF49562">
    <property type="entry name" value="C2 domain (Calcium/lipid-binding domain, CaLB)"/>
    <property type="match status" value="1"/>
</dbReference>
<dbReference type="EC" id="3.1.4.11" evidence="7"/>
<feature type="region of interest" description="Disordered" evidence="8">
    <location>
        <begin position="216"/>
        <end position="298"/>
    </location>
</feature>
<evidence type="ECO:0000256" key="6">
    <source>
        <dbReference type="ARBA" id="ARBA00059664"/>
    </source>
</evidence>
<dbReference type="GO" id="GO:0016042">
    <property type="term" value="P:lipid catabolic process"/>
    <property type="evidence" value="ECO:0007669"/>
    <property type="project" value="UniProtKB-KW"/>
</dbReference>
<dbReference type="InterPro" id="IPR011992">
    <property type="entry name" value="EF-hand-dom_pair"/>
</dbReference>
<keyword evidence="2 7" id="KW-0378">Hydrolase</keyword>
<dbReference type="SMART" id="SM00149">
    <property type="entry name" value="PLCYc"/>
    <property type="match status" value="1"/>
</dbReference>
<dbReference type="FunFam" id="3.20.20.190:FF:000039">
    <property type="entry name" value="Phosphoinositide phospholipase C"/>
    <property type="match status" value="1"/>
</dbReference>
<feature type="region of interest" description="Disordered" evidence="8">
    <location>
        <begin position="1384"/>
        <end position="1478"/>
    </location>
</feature>
<dbReference type="Proteomes" id="UP000807716">
    <property type="component" value="Unassembled WGS sequence"/>
</dbReference>
<feature type="compositionally biased region" description="Low complexity" evidence="8">
    <location>
        <begin position="471"/>
        <end position="482"/>
    </location>
</feature>
<evidence type="ECO:0000256" key="7">
    <source>
        <dbReference type="RuleBase" id="RU361133"/>
    </source>
</evidence>
<dbReference type="GO" id="GO:0048015">
    <property type="term" value="P:phosphatidylinositol-mediated signaling"/>
    <property type="evidence" value="ECO:0007669"/>
    <property type="project" value="TreeGrafter"/>
</dbReference>
<dbReference type="PANTHER" id="PTHR10336:SF36">
    <property type="entry name" value="1-PHOSPHATIDYLINOSITOL 4,5-BISPHOSPHATE PHOSPHODIESTERASE BETA-4"/>
    <property type="match status" value="1"/>
</dbReference>
<dbReference type="InterPro" id="IPR001711">
    <property type="entry name" value="PLipase_C_Pinositol-sp_Y"/>
</dbReference>
<evidence type="ECO:0000256" key="2">
    <source>
        <dbReference type="ARBA" id="ARBA00022801"/>
    </source>
</evidence>
<evidence type="ECO:0000256" key="5">
    <source>
        <dbReference type="ARBA" id="ARBA00023224"/>
    </source>
</evidence>
<evidence type="ECO:0000313" key="12">
    <source>
        <dbReference type="EMBL" id="KAG0262901.1"/>
    </source>
</evidence>
<dbReference type="Gene3D" id="3.20.20.190">
    <property type="entry name" value="Phosphatidylinositol (PI) phosphodiesterase"/>
    <property type="match status" value="1"/>
</dbReference>
<dbReference type="PRINTS" id="PR00390">
    <property type="entry name" value="PHPHLIPASEC"/>
</dbReference>
<protein>
    <recommendedName>
        <fullName evidence="7">Phosphoinositide phospholipase C</fullName>
        <ecNumber evidence="7">3.1.4.11</ecNumber>
    </recommendedName>
</protein>
<feature type="compositionally biased region" description="Low complexity" evidence="8">
    <location>
        <begin position="1384"/>
        <end position="1401"/>
    </location>
</feature>
<dbReference type="SUPFAM" id="SSF51695">
    <property type="entry name" value="PLC-like phosphodiesterases"/>
    <property type="match status" value="1"/>
</dbReference>
<accession>A0A9P6QBC6</accession>
<feature type="region of interest" description="Disordered" evidence="8">
    <location>
        <begin position="463"/>
        <end position="519"/>
    </location>
</feature>
<comment type="caution">
    <text evidence="12">The sequence shown here is derived from an EMBL/GenBank/DDBJ whole genome shotgun (WGS) entry which is preliminary data.</text>
</comment>
<dbReference type="EMBL" id="JAAAJB010000174">
    <property type="protein sequence ID" value="KAG0262901.1"/>
    <property type="molecule type" value="Genomic_DNA"/>
</dbReference>
<dbReference type="InterPro" id="IPR002048">
    <property type="entry name" value="EF_hand_dom"/>
</dbReference>
<feature type="compositionally biased region" description="Polar residues" evidence="8">
    <location>
        <begin position="383"/>
        <end position="394"/>
    </location>
</feature>
<feature type="domain" description="EF-hand" evidence="11">
    <location>
        <begin position="646"/>
        <end position="681"/>
    </location>
</feature>
<feature type="domain" description="EF-hand" evidence="11">
    <location>
        <begin position="682"/>
        <end position="717"/>
    </location>
</feature>
<feature type="compositionally biased region" description="Basic and acidic residues" evidence="8">
    <location>
        <begin position="15"/>
        <end position="26"/>
    </location>
</feature>